<keyword evidence="2" id="KW-0081">Bacteriolytic enzyme</keyword>
<dbReference type="SUPFAM" id="SSF53955">
    <property type="entry name" value="Lysozyme-like"/>
    <property type="match status" value="1"/>
</dbReference>
<dbReference type="EMBL" id="JAACJO010000003">
    <property type="protein sequence ID" value="KAF5360790.1"/>
    <property type="molecule type" value="Genomic_DNA"/>
</dbReference>
<protein>
    <submittedName>
        <fullName evidence="4">Uncharacterized protein</fullName>
    </submittedName>
</protein>
<evidence type="ECO:0000256" key="3">
    <source>
        <dbReference type="SAM" id="MobiDB-lite"/>
    </source>
</evidence>
<dbReference type="GO" id="GO:0003796">
    <property type="term" value="F:lysozyme activity"/>
    <property type="evidence" value="ECO:0007669"/>
    <property type="project" value="InterPro"/>
</dbReference>
<feature type="region of interest" description="Disordered" evidence="3">
    <location>
        <begin position="80"/>
        <end position="112"/>
    </location>
</feature>
<accession>A0A8H5G9P3</accession>
<comment type="caution">
    <text evidence="4">The sequence shown here is derived from an EMBL/GenBank/DDBJ whole genome shotgun (WGS) entry which is preliminary data.</text>
</comment>
<feature type="compositionally biased region" description="Polar residues" evidence="3">
    <location>
        <begin position="33"/>
        <end position="45"/>
    </location>
</feature>
<evidence type="ECO:0000313" key="5">
    <source>
        <dbReference type="Proteomes" id="UP000559027"/>
    </source>
</evidence>
<dbReference type="InterPro" id="IPR023347">
    <property type="entry name" value="Lysozyme_dom_sf"/>
</dbReference>
<name>A0A8H5G9P3_9AGAR</name>
<reference evidence="4 5" key="1">
    <citation type="journal article" date="2020" name="ISME J.">
        <title>Uncovering the hidden diversity of litter-decomposition mechanisms in mushroom-forming fungi.</title>
        <authorList>
            <person name="Floudas D."/>
            <person name="Bentzer J."/>
            <person name="Ahren D."/>
            <person name="Johansson T."/>
            <person name="Persson P."/>
            <person name="Tunlid A."/>
        </authorList>
    </citation>
    <scope>NUCLEOTIDE SEQUENCE [LARGE SCALE GENOMIC DNA]</scope>
    <source>
        <strain evidence="4 5">CBS 146.42</strain>
    </source>
</reference>
<dbReference type="GO" id="GO:0042742">
    <property type="term" value="P:defense response to bacterium"/>
    <property type="evidence" value="ECO:0007669"/>
    <property type="project" value="UniProtKB-KW"/>
</dbReference>
<feature type="region of interest" description="Disordered" evidence="3">
    <location>
        <begin position="145"/>
        <end position="175"/>
    </location>
</feature>
<organism evidence="4 5">
    <name type="scientific">Leucocoprinus leucothites</name>
    <dbReference type="NCBI Taxonomy" id="201217"/>
    <lineage>
        <taxon>Eukaryota</taxon>
        <taxon>Fungi</taxon>
        <taxon>Dikarya</taxon>
        <taxon>Basidiomycota</taxon>
        <taxon>Agaricomycotina</taxon>
        <taxon>Agaricomycetes</taxon>
        <taxon>Agaricomycetidae</taxon>
        <taxon>Agaricales</taxon>
        <taxon>Agaricineae</taxon>
        <taxon>Agaricaceae</taxon>
        <taxon>Leucocoprinus</taxon>
    </lineage>
</organism>
<keyword evidence="5" id="KW-1185">Reference proteome</keyword>
<evidence type="ECO:0000256" key="2">
    <source>
        <dbReference type="ARBA" id="ARBA00022638"/>
    </source>
</evidence>
<proteinExistence type="predicted"/>
<feature type="compositionally biased region" description="Basic and acidic residues" evidence="3">
    <location>
        <begin position="1"/>
        <end position="14"/>
    </location>
</feature>
<gene>
    <name evidence="4" type="ORF">D9756_004454</name>
</gene>
<feature type="region of interest" description="Disordered" evidence="3">
    <location>
        <begin position="220"/>
        <end position="244"/>
    </location>
</feature>
<evidence type="ECO:0000256" key="1">
    <source>
        <dbReference type="ARBA" id="ARBA00022529"/>
    </source>
</evidence>
<dbReference type="Proteomes" id="UP000559027">
    <property type="component" value="Unassembled WGS sequence"/>
</dbReference>
<evidence type="ECO:0000313" key="4">
    <source>
        <dbReference type="EMBL" id="KAF5360790.1"/>
    </source>
</evidence>
<dbReference type="InterPro" id="IPR023346">
    <property type="entry name" value="Lysozyme-like_dom_sf"/>
</dbReference>
<dbReference type="GO" id="GO:0031640">
    <property type="term" value="P:killing of cells of another organism"/>
    <property type="evidence" value="ECO:0007669"/>
    <property type="project" value="UniProtKB-KW"/>
</dbReference>
<keyword evidence="1" id="KW-0929">Antimicrobial</keyword>
<dbReference type="Gene3D" id="1.10.530.40">
    <property type="match status" value="1"/>
</dbReference>
<sequence>MRFSDKDDFSRGDDSADPGFDDFSKGDAGFDDSGNTKFDNSTVTADDTGFDNTRDTRLDGPTTINDSKSFDLMIVETVDPTADTPYDTNIADGTDNAEEDVDTTGDGATTTSDNIAADDSTAIDSATVDDPATTNFTTVDDATATASGSSADASAIDDSEAHSTGSSSTPAAGACPPTISSATVNLIKQFEGFVASPEPDPTGFPTVGFCHKLPESQLRRSPLFLPPLPRHHRPASPNRRNDIH</sequence>
<dbReference type="AlphaFoldDB" id="A0A8H5G9P3"/>
<feature type="region of interest" description="Disordered" evidence="3">
    <location>
        <begin position="1"/>
        <end position="66"/>
    </location>
</feature>
<dbReference type="OrthoDB" id="2251794at2759"/>